<evidence type="ECO:0000313" key="2">
    <source>
        <dbReference type="EMBL" id="MDQ0180848.1"/>
    </source>
</evidence>
<dbReference type="Proteomes" id="UP001242995">
    <property type="component" value="Unassembled WGS sequence"/>
</dbReference>
<name>A0AAW8DDY7_9MICC</name>
<reference evidence="1 3" key="1">
    <citation type="submission" date="2023-07" db="EMBL/GenBank/DDBJ databases">
        <title>Sorghum-associated microbial communities from plants grown in Nebraska, USA.</title>
        <authorList>
            <person name="Schachtman D."/>
        </authorList>
    </citation>
    <scope>NUCLEOTIDE SEQUENCE</scope>
    <source>
        <strain evidence="1">DS1006</strain>
        <strain evidence="2 3">DS1016</strain>
    </source>
</reference>
<comment type="caution">
    <text evidence="1">The sequence shown here is derived from an EMBL/GenBank/DDBJ whole genome shotgun (WGS) entry which is preliminary data.</text>
</comment>
<organism evidence="1 4">
    <name type="scientific">Arthrobacter bambusae</name>
    <dbReference type="NCBI Taxonomy" id="1338426"/>
    <lineage>
        <taxon>Bacteria</taxon>
        <taxon>Bacillati</taxon>
        <taxon>Actinomycetota</taxon>
        <taxon>Actinomycetes</taxon>
        <taxon>Micrococcales</taxon>
        <taxon>Micrococcaceae</taxon>
        <taxon>Arthrobacter</taxon>
    </lineage>
</organism>
<dbReference type="AlphaFoldDB" id="A0AAW8DDY7"/>
<dbReference type="EMBL" id="JAUSTF010000004">
    <property type="protein sequence ID" value="MDQ0180848.1"/>
    <property type="molecule type" value="Genomic_DNA"/>
</dbReference>
<accession>A0AAW8DDY7</accession>
<gene>
    <name evidence="1" type="ORF">J2S90_001678</name>
    <name evidence="2" type="ORF">J2S93_002275</name>
</gene>
<evidence type="ECO:0000313" key="3">
    <source>
        <dbReference type="Proteomes" id="UP001230951"/>
    </source>
</evidence>
<keyword evidence="3" id="KW-1185">Reference proteome</keyword>
<evidence type="ECO:0000313" key="1">
    <source>
        <dbReference type="EMBL" id="MDP9904723.1"/>
    </source>
</evidence>
<dbReference type="Proteomes" id="UP001230951">
    <property type="component" value="Unassembled WGS sequence"/>
</dbReference>
<dbReference type="EMBL" id="JAUSRG010000003">
    <property type="protein sequence ID" value="MDP9904723.1"/>
    <property type="molecule type" value="Genomic_DNA"/>
</dbReference>
<dbReference type="RefSeq" id="WP_306960595.1">
    <property type="nucleotide sequence ID" value="NZ_JAUSRG010000003.1"/>
</dbReference>
<protein>
    <submittedName>
        <fullName evidence="1">Uncharacterized protein</fullName>
    </submittedName>
</protein>
<proteinExistence type="predicted"/>
<evidence type="ECO:0000313" key="4">
    <source>
        <dbReference type="Proteomes" id="UP001242995"/>
    </source>
</evidence>
<sequence>MFPHGGGTRPLLISGHAAHGADAMAERLWRAESFDVLAVPADWTTHGKRAGFHRNQQMVNLAVNMRMQGSIVRVAAFLDLCRKADCTQRHDEQLMPHTPGHFSHGTMHCRTLAIRAGLETIDVIHSSLPPF</sequence>